<feature type="region of interest" description="Disordered" evidence="1">
    <location>
        <begin position="1"/>
        <end position="73"/>
    </location>
</feature>
<sequence>MTTSFMNQKKNPTSESTSAKKTNGQKPPKDGSNATNSSGTNPANRNSTSAGQPKTPMKKTVAMPFASPAQEMQGPLSIGKVAVGGFEIPRTKSAPPVQEESVSGSREEKKSVWADIAKKNLNKEVKVDIKEAEKADDKMQVDEKVVYSEKKFNVPSFEPSSKPVNYEAGMPAYNVPPYMFQGGYYPFGGVYHAPSVEKKSLFKIPTSKKITIIDPNENKEVALKEIAEKSSKPLKIVDPKSNEEVKLVKEKVKEEKKDDSLDDLINKVEKVKIEEAKKVEVKKVEVKKEEKVEIKKVEKKEEIKEDDKMQVDVAETHKAEEQEEASKEETEKK</sequence>
<organism evidence="2 3">
    <name type="scientific">Rozella allomycis (strain CSF55)</name>
    <dbReference type="NCBI Taxonomy" id="988480"/>
    <lineage>
        <taxon>Eukaryota</taxon>
        <taxon>Fungi</taxon>
        <taxon>Fungi incertae sedis</taxon>
        <taxon>Cryptomycota</taxon>
        <taxon>Cryptomycota incertae sedis</taxon>
        <taxon>Rozella</taxon>
    </lineage>
</organism>
<accession>A0A4P9YLK1</accession>
<reference evidence="3" key="1">
    <citation type="journal article" date="2018" name="Nat. Microbiol.">
        <title>Leveraging single-cell genomics to expand the fungal tree of life.</title>
        <authorList>
            <person name="Ahrendt S.R."/>
            <person name="Quandt C.A."/>
            <person name="Ciobanu D."/>
            <person name="Clum A."/>
            <person name="Salamov A."/>
            <person name="Andreopoulos B."/>
            <person name="Cheng J.F."/>
            <person name="Woyke T."/>
            <person name="Pelin A."/>
            <person name="Henrissat B."/>
            <person name="Reynolds N.K."/>
            <person name="Benny G.L."/>
            <person name="Smith M.E."/>
            <person name="James T.Y."/>
            <person name="Grigoriev I.V."/>
        </authorList>
    </citation>
    <scope>NUCLEOTIDE SEQUENCE [LARGE SCALE GENOMIC DNA]</scope>
    <source>
        <strain evidence="3">CSF55</strain>
    </source>
</reference>
<feature type="compositionally biased region" description="Polar residues" evidence="1">
    <location>
        <begin position="1"/>
        <end position="25"/>
    </location>
</feature>
<feature type="compositionally biased region" description="Polar residues" evidence="1">
    <location>
        <begin position="32"/>
        <end position="52"/>
    </location>
</feature>
<evidence type="ECO:0000313" key="2">
    <source>
        <dbReference type="EMBL" id="RKP19390.1"/>
    </source>
</evidence>
<proteinExistence type="predicted"/>
<dbReference type="AlphaFoldDB" id="A0A4P9YLK1"/>
<gene>
    <name evidence="2" type="ORF">ROZALSC1DRAFT_28993</name>
</gene>
<dbReference type="Proteomes" id="UP000281549">
    <property type="component" value="Unassembled WGS sequence"/>
</dbReference>
<feature type="region of interest" description="Disordered" evidence="1">
    <location>
        <begin position="302"/>
        <end position="333"/>
    </location>
</feature>
<evidence type="ECO:0000256" key="1">
    <source>
        <dbReference type="SAM" id="MobiDB-lite"/>
    </source>
</evidence>
<name>A0A4P9YLK1_ROZAC</name>
<feature type="region of interest" description="Disordered" evidence="1">
    <location>
        <begin position="89"/>
        <end position="110"/>
    </location>
</feature>
<dbReference type="EMBL" id="ML005231">
    <property type="protein sequence ID" value="RKP19390.1"/>
    <property type="molecule type" value="Genomic_DNA"/>
</dbReference>
<feature type="non-terminal residue" evidence="2">
    <location>
        <position position="333"/>
    </location>
</feature>
<protein>
    <submittedName>
        <fullName evidence="2">Uncharacterized protein</fullName>
    </submittedName>
</protein>
<evidence type="ECO:0000313" key="3">
    <source>
        <dbReference type="Proteomes" id="UP000281549"/>
    </source>
</evidence>